<evidence type="ECO:0000313" key="4">
    <source>
        <dbReference type="Proteomes" id="UP000199426"/>
    </source>
</evidence>
<protein>
    <submittedName>
        <fullName evidence="3">Uncharacterized protein</fullName>
    </submittedName>
</protein>
<dbReference type="Proteomes" id="UP000199426">
    <property type="component" value="Unassembled WGS sequence"/>
</dbReference>
<keyword evidence="1" id="KW-0732">Signal</keyword>
<evidence type="ECO:0000313" key="3">
    <source>
        <dbReference type="EMBL" id="SQB27077.1"/>
    </source>
</evidence>
<dbReference type="Proteomes" id="UP000251670">
    <property type="component" value="Unassembled WGS sequence"/>
</dbReference>
<evidence type="ECO:0000256" key="1">
    <source>
        <dbReference type="SAM" id="SignalP"/>
    </source>
</evidence>
<dbReference type="RefSeq" id="WP_089736745.1">
    <property type="nucleotide sequence ID" value="NZ_FNEG01000003.1"/>
</dbReference>
<sequence length="178" mass="20467">MKKLLIVTLVFFSIAASAQVNLKLSDVLSIITLKDYTAISKYDLKMDKIIDFNNFKTISYITKFHDENSEILINNSDRGIVSYSILVKSGDLLKFWMDDNVQMNYGSTKPQKNFSINEAGNETVSFISFDHLLKYLEQNKINPKETYICFYKVGLVSIRLVFTSEYYKVNISTAEYGI</sequence>
<name>A0A2X2VJU9_CHRJE</name>
<organism evidence="3 5">
    <name type="scientific">Chryseobacterium jejuense</name>
    <dbReference type="NCBI Taxonomy" id="445960"/>
    <lineage>
        <taxon>Bacteria</taxon>
        <taxon>Pseudomonadati</taxon>
        <taxon>Bacteroidota</taxon>
        <taxon>Flavobacteriia</taxon>
        <taxon>Flavobacteriales</taxon>
        <taxon>Weeksellaceae</taxon>
        <taxon>Chryseobacterium group</taxon>
        <taxon>Chryseobacterium</taxon>
    </lineage>
</organism>
<dbReference type="EMBL" id="FNEG01000003">
    <property type="protein sequence ID" value="SDI98003.1"/>
    <property type="molecule type" value="Genomic_DNA"/>
</dbReference>
<evidence type="ECO:0000313" key="2">
    <source>
        <dbReference type="EMBL" id="SDI98003.1"/>
    </source>
</evidence>
<feature type="signal peptide" evidence="1">
    <location>
        <begin position="1"/>
        <end position="18"/>
    </location>
</feature>
<dbReference type="EMBL" id="UAWB01000002">
    <property type="protein sequence ID" value="SQB27077.1"/>
    <property type="molecule type" value="Genomic_DNA"/>
</dbReference>
<feature type="chain" id="PRO_5016757335" evidence="1">
    <location>
        <begin position="19"/>
        <end position="178"/>
    </location>
</feature>
<reference evidence="2 4" key="1">
    <citation type="submission" date="2016-10" db="EMBL/GenBank/DDBJ databases">
        <authorList>
            <person name="Varghese N."/>
            <person name="Submissions S."/>
        </authorList>
    </citation>
    <scope>NUCLEOTIDE SEQUENCE [LARGE SCALE GENOMIC DNA]</scope>
    <source>
        <strain evidence="2 4">DSM 19299</strain>
    </source>
</reference>
<dbReference type="AlphaFoldDB" id="A0A2X2VJU9"/>
<dbReference type="STRING" id="445960.SAMN05421542_2465"/>
<proteinExistence type="predicted"/>
<reference evidence="3 5" key="2">
    <citation type="submission" date="2018-06" db="EMBL/GenBank/DDBJ databases">
        <authorList>
            <consortium name="Pathogen Informatics"/>
            <person name="Doyle S."/>
        </authorList>
    </citation>
    <scope>NUCLEOTIDE SEQUENCE [LARGE SCALE GENOMIC DNA]</scope>
    <source>
        <strain evidence="3 5">NCTC13492</strain>
    </source>
</reference>
<evidence type="ECO:0000313" key="5">
    <source>
        <dbReference type="Proteomes" id="UP000251670"/>
    </source>
</evidence>
<accession>A0A2X2VJU9</accession>
<keyword evidence="4" id="KW-1185">Reference proteome</keyword>
<gene>
    <name evidence="3" type="ORF">NCTC13492_00757</name>
    <name evidence="2" type="ORF">SAMN05421542_2465</name>
</gene>